<evidence type="ECO:0000313" key="4">
    <source>
        <dbReference type="EMBL" id="ABY22275.1"/>
    </source>
</evidence>
<feature type="domain" description="M23ase beta-sheet core" evidence="3">
    <location>
        <begin position="59"/>
        <end position="151"/>
    </location>
</feature>
<evidence type="ECO:0000259" key="3">
    <source>
        <dbReference type="Pfam" id="PF01551"/>
    </source>
</evidence>
<dbReference type="SUPFAM" id="SSF51261">
    <property type="entry name" value="Duplicated hybrid motif"/>
    <property type="match status" value="1"/>
</dbReference>
<feature type="chain" id="PRO_5002744051" evidence="2">
    <location>
        <begin position="27"/>
        <end position="168"/>
    </location>
</feature>
<dbReference type="EMBL" id="CP000910">
    <property type="protein sequence ID" value="ABY22275.1"/>
    <property type="molecule type" value="Genomic_DNA"/>
</dbReference>
<dbReference type="InterPro" id="IPR011055">
    <property type="entry name" value="Dup_hybrid_motif"/>
</dbReference>
<dbReference type="PANTHER" id="PTHR21666:SF289">
    <property type="entry name" value="L-ALA--D-GLU ENDOPEPTIDASE"/>
    <property type="match status" value="1"/>
</dbReference>
<dbReference type="InterPro" id="IPR050570">
    <property type="entry name" value="Cell_wall_metabolism_enzyme"/>
</dbReference>
<dbReference type="AlphaFoldDB" id="A9WL06"/>
<evidence type="ECO:0000256" key="2">
    <source>
        <dbReference type="SAM" id="SignalP"/>
    </source>
</evidence>
<accession>A9WL06</accession>
<organism evidence="4 5">
    <name type="scientific">Renibacterium salmoninarum (strain ATCC 33209 / DSM 20767 / JCM 11484 / NBRC 15589 / NCIMB 2235)</name>
    <dbReference type="NCBI Taxonomy" id="288705"/>
    <lineage>
        <taxon>Bacteria</taxon>
        <taxon>Bacillati</taxon>
        <taxon>Actinomycetota</taxon>
        <taxon>Actinomycetes</taxon>
        <taxon>Micrococcales</taxon>
        <taxon>Micrococcaceae</taxon>
        <taxon>Renibacterium</taxon>
    </lineage>
</organism>
<keyword evidence="5" id="KW-1185">Reference proteome</keyword>
<feature type="signal peptide" evidence="2">
    <location>
        <begin position="1"/>
        <end position="26"/>
    </location>
</feature>
<dbReference type="RefSeq" id="WP_012243979.1">
    <property type="nucleotide sequence ID" value="NC_010168.1"/>
</dbReference>
<dbReference type="CDD" id="cd12797">
    <property type="entry name" value="M23_peptidase"/>
    <property type="match status" value="1"/>
</dbReference>
<dbReference type="KEGG" id="rsa:RSal33209_0526"/>
<sequence>MRSLRPLTISLAAIVTIIGLCPASIAADSAKSTSWLWPLTPEPAVTRAFDPPAKPWLSGHLGVDLAAFEGQEVRSPAAGIVSFLGWLVDRNVLTIDHGNGLRSSFEPVLATVKLGEHIDRGQIIATVQPGHRPPTVSLHWGVRREENYLNPLLFIQDRRPSILLPLKN</sequence>
<protein>
    <submittedName>
        <fullName evidence="4">Peptidase M23B</fullName>
    </submittedName>
</protein>
<dbReference type="HOGENOM" id="CLU_077601_4_1_11"/>
<dbReference type="InterPro" id="IPR016047">
    <property type="entry name" value="M23ase_b-sheet_dom"/>
</dbReference>
<gene>
    <name evidence="4" type="ordered locus">RSal33209_0526</name>
</gene>
<evidence type="ECO:0000256" key="1">
    <source>
        <dbReference type="ARBA" id="ARBA00022729"/>
    </source>
</evidence>
<dbReference type="Gene3D" id="2.70.70.10">
    <property type="entry name" value="Glucose Permease (Domain IIA)"/>
    <property type="match status" value="1"/>
</dbReference>
<evidence type="ECO:0000313" key="5">
    <source>
        <dbReference type="Proteomes" id="UP000002007"/>
    </source>
</evidence>
<dbReference type="Pfam" id="PF01551">
    <property type="entry name" value="Peptidase_M23"/>
    <property type="match status" value="1"/>
</dbReference>
<name>A9WL06_RENSM</name>
<dbReference type="eggNOG" id="COG0739">
    <property type="taxonomic scope" value="Bacteria"/>
</dbReference>
<reference evidence="5" key="1">
    <citation type="journal article" date="2008" name="J. Bacteriol.">
        <title>Genome sequence of the fish pathogen Renibacterium salmoninarum suggests reductive evolution away from an environmental Arthrobacter ancestor.</title>
        <authorList>
            <person name="Wiens G.D."/>
            <person name="Rockey D.D."/>
            <person name="Wu Z."/>
            <person name="Chang J."/>
            <person name="Levy R."/>
            <person name="Crane S."/>
            <person name="Chen D.S."/>
            <person name="Capri G.R."/>
            <person name="Burnett J.R."/>
            <person name="Sudheesh P.S."/>
            <person name="Schipma M.J."/>
            <person name="Burd H."/>
            <person name="Bhattacharyya A."/>
            <person name="Rhodes L.D."/>
            <person name="Kaul R."/>
            <person name="Strom M.S."/>
        </authorList>
    </citation>
    <scope>NUCLEOTIDE SEQUENCE [LARGE SCALE GENOMIC DNA]</scope>
    <source>
        <strain evidence="5">ATCC 33209 / DSM 20767 / JCM 11484 / NBRC 15589 / NCIMB 2235</strain>
    </source>
</reference>
<dbReference type="STRING" id="288705.RSal33209_0526"/>
<dbReference type="Proteomes" id="UP000002007">
    <property type="component" value="Chromosome"/>
</dbReference>
<dbReference type="PANTHER" id="PTHR21666">
    <property type="entry name" value="PEPTIDASE-RELATED"/>
    <property type="match status" value="1"/>
</dbReference>
<dbReference type="GO" id="GO:0004222">
    <property type="term" value="F:metalloendopeptidase activity"/>
    <property type="evidence" value="ECO:0007669"/>
    <property type="project" value="TreeGrafter"/>
</dbReference>
<proteinExistence type="predicted"/>
<keyword evidence="1 2" id="KW-0732">Signal</keyword>